<dbReference type="GO" id="GO:0004523">
    <property type="term" value="F:RNA-DNA hybrid ribonuclease activity"/>
    <property type="evidence" value="ECO:0007669"/>
    <property type="project" value="InterPro"/>
</dbReference>
<dbReference type="Proteomes" id="UP001280121">
    <property type="component" value="Unassembled WGS sequence"/>
</dbReference>
<dbReference type="EMBL" id="JANJYI010000006">
    <property type="protein sequence ID" value="KAK2646180.1"/>
    <property type="molecule type" value="Genomic_DNA"/>
</dbReference>
<dbReference type="SUPFAM" id="SSF53098">
    <property type="entry name" value="Ribonuclease H-like"/>
    <property type="match status" value="1"/>
</dbReference>
<dbReference type="Pfam" id="PF13456">
    <property type="entry name" value="RVT_3"/>
    <property type="match status" value="1"/>
</dbReference>
<evidence type="ECO:0000313" key="2">
    <source>
        <dbReference type="EMBL" id="KAK2646180.1"/>
    </source>
</evidence>
<organism evidence="2 3">
    <name type="scientific">Dipteronia dyeriana</name>
    <dbReference type="NCBI Taxonomy" id="168575"/>
    <lineage>
        <taxon>Eukaryota</taxon>
        <taxon>Viridiplantae</taxon>
        <taxon>Streptophyta</taxon>
        <taxon>Embryophyta</taxon>
        <taxon>Tracheophyta</taxon>
        <taxon>Spermatophyta</taxon>
        <taxon>Magnoliopsida</taxon>
        <taxon>eudicotyledons</taxon>
        <taxon>Gunneridae</taxon>
        <taxon>Pentapetalae</taxon>
        <taxon>rosids</taxon>
        <taxon>malvids</taxon>
        <taxon>Sapindales</taxon>
        <taxon>Sapindaceae</taxon>
        <taxon>Hippocastanoideae</taxon>
        <taxon>Acereae</taxon>
        <taxon>Dipteronia</taxon>
    </lineage>
</organism>
<comment type="caution">
    <text evidence="2">The sequence shown here is derived from an EMBL/GenBank/DDBJ whole genome shotgun (WGS) entry which is preliminary data.</text>
</comment>
<keyword evidence="3" id="KW-1185">Reference proteome</keyword>
<evidence type="ECO:0000313" key="3">
    <source>
        <dbReference type="Proteomes" id="UP001280121"/>
    </source>
</evidence>
<dbReference type="InterPro" id="IPR002156">
    <property type="entry name" value="RNaseH_domain"/>
</dbReference>
<evidence type="ECO:0000259" key="1">
    <source>
        <dbReference type="Pfam" id="PF13456"/>
    </source>
</evidence>
<proteinExistence type="predicted"/>
<accession>A0AAD9U2K2</accession>
<dbReference type="AlphaFoldDB" id="A0AAD9U2K2"/>
<reference evidence="2" key="1">
    <citation type="journal article" date="2023" name="Plant J.">
        <title>Genome sequences and population genomics provide insights into the demographic history, inbreeding, and mutation load of two 'living fossil' tree species of Dipteronia.</title>
        <authorList>
            <person name="Feng Y."/>
            <person name="Comes H.P."/>
            <person name="Chen J."/>
            <person name="Zhu S."/>
            <person name="Lu R."/>
            <person name="Zhang X."/>
            <person name="Li P."/>
            <person name="Qiu J."/>
            <person name="Olsen K.M."/>
            <person name="Qiu Y."/>
        </authorList>
    </citation>
    <scope>NUCLEOTIDE SEQUENCE</scope>
    <source>
        <strain evidence="2">KIB01</strain>
    </source>
</reference>
<dbReference type="PANTHER" id="PTHR47074">
    <property type="entry name" value="BNAC02G40300D PROTEIN"/>
    <property type="match status" value="1"/>
</dbReference>
<dbReference type="GO" id="GO:0003676">
    <property type="term" value="F:nucleic acid binding"/>
    <property type="evidence" value="ECO:0007669"/>
    <property type="project" value="InterPro"/>
</dbReference>
<protein>
    <recommendedName>
        <fullName evidence="1">RNase H type-1 domain-containing protein</fullName>
    </recommendedName>
</protein>
<name>A0AAD9U2K2_9ROSI</name>
<dbReference type="InterPro" id="IPR012337">
    <property type="entry name" value="RNaseH-like_sf"/>
</dbReference>
<dbReference type="PANTHER" id="PTHR47074:SF48">
    <property type="entry name" value="POLYNUCLEOTIDYL TRANSFERASE, RIBONUCLEASE H-LIKE SUPERFAMILY PROTEIN"/>
    <property type="match status" value="1"/>
</dbReference>
<sequence>MCNSKLESIAHAIRGYSSLRKKWVGFSLFQSVSWPNQTSFLDLMPYCFDRLLIGEMELLCINFWRVWWIRNQTIHNPSGRVDDDVVEVSCNFSPQTAKAVALLCGIRLAMEANFVPVVVESDTKVVVDMVKMGVGPAADFGNIIGDILYLIVGKPIYISFVPRVANAVAHGLAKVALSYATERVWINAYPPCLEGLI</sequence>
<dbReference type="InterPro" id="IPR052929">
    <property type="entry name" value="RNase_H-like_EbsB-rel"/>
</dbReference>
<feature type="domain" description="RNase H type-1" evidence="1">
    <location>
        <begin position="74"/>
        <end position="175"/>
    </location>
</feature>
<dbReference type="InterPro" id="IPR036397">
    <property type="entry name" value="RNaseH_sf"/>
</dbReference>
<dbReference type="InterPro" id="IPR044730">
    <property type="entry name" value="RNase_H-like_dom_plant"/>
</dbReference>
<dbReference type="Gene3D" id="3.30.420.10">
    <property type="entry name" value="Ribonuclease H-like superfamily/Ribonuclease H"/>
    <property type="match status" value="1"/>
</dbReference>
<gene>
    <name evidence="2" type="ORF">Ddye_021375</name>
</gene>
<dbReference type="CDD" id="cd06222">
    <property type="entry name" value="RNase_H_like"/>
    <property type="match status" value="1"/>
</dbReference>